<proteinExistence type="predicted"/>
<keyword evidence="3" id="KW-1185">Reference proteome</keyword>
<keyword evidence="1" id="KW-0732">Signal</keyword>
<name>A0A7J6MXK8_PERCH</name>
<dbReference type="EMBL" id="JAAPAO010000035">
    <property type="protein sequence ID" value="KAF4676369.1"/>
    <property type="molecule type" value="Genomic_DNA"/>
</dbReference>
<feature type="chain" id="PRO_5029791186" evidence="1">
    <location>
        <begin position="31"/>
        <end position="120"/>
    </location>
</feature>
<comment type="caution">
    <text evidence="2">The sequence shown here is derived from an EMBL/GenBank/DDBJ whole genome shotgun (WGS) entry which is preliminary data.</text>
</comment>
<dbReference type="AlphaFoldDB" id="A0A7J6MXK8"/>
<accession>A0A7J6MXK8</accession>
<dbReference type="Proteomes" id="UP000591131">
    <property type="component" value="Unassembled WGS sequence"/>
</dbReference>
<sequence length="120" mass="13750">MSVVLLLDVLYFQLMVTMFMVISDDHQWVAENIEIGLRNRDVYGGVSIARSDFAKLKIGDKVVRYNFDCLTHKLSQRWLSDIYVVLDTRGVIAAIAKSATDTNIKYEYIGNLKKIIDDDE</sequence>
<feature type="signal peptide" evidence="1">
    <location>
        <begin position="1"/>
        <end position="30"/>
    </location>
</feature>
<evidence type="ECO:0000256" key="1">
    <source>
        <dbReference type="SAM" id="SignalP"/>
    </source>
</evidence>
<reference evidence="2 3" key="1">
    <citation type="submission" date="2020-04" db="EMBL/GenBank/DDBJ databases">
        <title>Perkinsus chesapeaki whole genome sequence.</title>
        <authorList>
            <person name="Bogema D.R."/>
        </authorList>
    </citation>
    <scope>NUCLEOTIDE SEQUENCE [LARGE SCALE GENOMIC DNA]</scope>
    <source>
        <strain evidence="2">ATCC PRA-425</strain>
    </source>
</reference>
<organism evidence="2 3">
    <name type="scientific">Perkinsus chesapeaki</name>
    <name type="common">Clam parasite</name>
    <name type="synonym">Perkinsus andrewsi</name>
    <dbReference type="NCBI Taxonomy" id="330153"/>
    <lineage>
        <taxon>Eukaryota</taxon>
        <taxon>Sar</taxon>
        <taxon>Alveolata</taxon>
        <taxon>Perkinsozoa</taxon>
        <taxon>Perkinsea</taxon>
        <taxon>Perkinsida</taxon>
        <taxon>Perkinsidae</taxon>
        <taxon>Perkinsus</taxon>
    </lineage>
</organism>
<evidence type="ECO:0000313" key="3">
    <source>
        <dbReference type="Proteomes" id="UP000591131"/>
    </source>
</evidence>
<protein>
    <submittedName>
        <fullName evidence="2">Uncharacterized protein</fullName>
    </submittedName>
</protein>
<dbReference type="OrthoDB" id="479855at2759"/>
<gene>
    <name evidence="2" type="ORF">FOL47_006283</name>
</gene>
<evidence type="ECO:0000313" key="2">
    <source>
        <dbReference type="EMBL" id="KAF4676369.1"/>
    </source>
</evidence>